<reference evidence="1 2" key="1">
    <citation type="journal article" date="2018" name="Mol. Biol. Evol.">
        <title>Broad Genomic Sampling Reveals a Smut Pathogenic Ancestry of the Fungal Clade Ustilaginomycotina.</title>
        <authorList>
            <person name="Kijpornyongpan T."/>
            <person name="Mondo S.J."/>
            <person name="Barry K."/>
            <person name="Sandor L."/>
            <person name="Lee J."/>
            <person name="Lipzen A."/>
            <person name="Pangilinan J."/>
            <person name="LaButti K."/>
            <person name="Hainaut M."/>
            <person name="Henrissat B."/>
            <person name="Grigoriev I.V."/>
            <person name="Spatafora J.W."/>
            <person name="Aime M.C."/>
        </authorList>
    </citation>
    <scope>NUCLEOTIDE SEQUENCE [LARGE SCALE GENOMIC DNA]</scope>
    <source>
        <strain evidence="1 2">SA 807</strain>
    </source>
</reference>
<protein>
    <submittedName>
        <fullName evidence="1">Uncharacterized protein</fullName>
    </submittedName>
</protein>
<evidence type="ECO:0000313" key="1">
    <source>
        <dbReference type="EMBL" id="PWN48665.1"/>
    </source>
</evidence>
<dbReference type="EMBL" id="KZ820162">
    <property type="protein sequence ID" value="PWN48665.1"/>
    <property type="molecule type" value="Genomic_DNA"/>
</dbReference>
<sequence>MKVIFMLPALSLALLFPWLSLPLQTFASLDNTWGSKSGHRGWERRVSAKADLKRSVPTSLYPPSPNTEDQHWNSSPTCGRFNSSPSYQGIPGERHFLPPSVSRGLDLSRIRNVVVFGDSYSTLGQNNGSPVRPAVLTGDSALAGGRASNGPTWAEYLAKNISANIYGFAHGGAVVDSKIVGRRSPTGTGIGPNTNDFAHQWQSYRPLGLKLRSEETLHIIFFGINDASLTITAAGGIEGSFDRALRETMPKVADRVLDFMQEMVDVLGPTNFLVADVEASPYYTKKLFSNLSSFSESSYVSGFSVTYVLVAELLKSLRAQPGKYGFKDAESCLARGDYTLDHVCRDWNEHPFWISSHPSTQLHLILSEFVTSVVQDCKEEEE</sequence>
<dbReference type="Proteomes" id="UP000245626">
    <property type="component" value="Unassembled WGS sequence"/>
</dbReference>
<organism evidence="1 2">
    <name type="scientific">Violaceomyces palustris</name>
    <dbReference type="NCBI Taxonomy" id="1673888"/>
    <lineage>
        <taxon>Eukaryota</taxon>
        <taxon>Fungi</taxon>
        <taxon>Dikarya</taxon>
        <taxon>Basidiomycota</taxon>
        <taxon>Ustilaginomycotina</taxon>
        <taxon>Ustilaginomycetes</taxon>
        <taxon>Violaceomycetales</taxon>
        <taxon>Violaceomycetaceae</taxon>
        <taxon>Violaceomyces</taxon>
    </lineage>
</organism>
<gene>
    <name evidence="1" type="ORF">IE53DRAFT_184214</name>
</gene>
<proteinExistence type="predicted"/>
<accession>A0ACD0NSA3</accession>
<evidence type="ECO:0000313" key="2">
    <source>
        <dbReference type="Proteomes" id="UP000245626"/>
    </source>
</evidence>
<name>A0ACD0NSA3_9BASI</name>
<keyword evidence="2" id="KW-1185">Reference proteome</keyword>